<name>A0ABS0L7H3_9BACT</name>
<sequence length="112" mass="11972">MGFFDFLKPKQSAGTLKTGANGMPYVEKTSSGPLSFDDIVESAMGLNMTGRPKEALAAINKALAMKPNDADAYHIRGSIKHDMGDTDGACADWKKANSLGGNANDLLRKYCK</sequence>
<evidence type="ECO:0000313" key="1">
    <source>
        <dbReference type="EMBL" id="MBG8556057.1"/>
    </source>
</evidence>
<protein>
    <recommendedName>
        <fullName evidence="3">Tetratricopeptide repeat protein</fullName>
    </recommendedName>
</protein>
<keyword evidence="2" id="KW-1185">Reference proteome</keyword>
<dbReference type="Proteomes" id="UP000601099">
    <property type="component" value="Unassembled WGS sequence"/>
</dbReference>
<dbReference type="Gene3D" id="1.25.40.10">
    <property type="entry name" value="Tetratricopeptide repeat domain"/>
    <property type="match status" value="1"/>
</dbReference>
<dbReference type="RefSeq" id="WP_196957078.1">
    <property type="nucleotide sequence ID" value="NZ_JADWYK010000019.1"/>
</dbReference>
<reference evidence="1 2" key="1">
    <citation type="submission" date="2020-11" db="EMBL/GenBank/DDBJ databases">
        <title>Hymenobacter sp.</title>
        <authorList>
            <person name="Kim M.K."/>
        </authorList>
    </citation>
    <scope>NUCLEOTIDE SEQUENCE [LARGE SCALE GENOMIC DNA]</scope>
    <source>
        <strain evidence="1 2">BT594</strain>
    </source>
</reference>
<dbReference type="EMBL" id="JADWYK010000019">
    <property type="protein sequence ID" value="MBG8556057.1"/>
    <property type="molecule type" value="Genomic_DNA"/>
</dbReference>
<accession>A0ABS0L7H3</accession>
<dbReference type="SUPFAM" id="SSF48452">
    <property type="entry name" value="TPR-like"/>
    <property type="match status" value="1"/>
</dbReference>
<proteinExistence type="predicted"/>
<organism evidence="1 2">
    <name type="scientific">Hymenobacter guriensis</name>
    <dbReference type="NCBI Taxonomy" id="2793065"/>
    <lineage>
        <taxon>Bacteria</taxon>
        <taxon>Pseudomonadati</taxon>
        <taxon>Bacteroidota</taxon>
        <taxon>Cytophagia</taxon>
        <taxon>Cytophagales</taxon>
        <taxon>Hymenobacteraceae</taxon>
        <taxon>Hymenobacter</taxon>
    </lineage>
</organism>
<dbReference type="InterPro" id="IPR011990">
    <property type="entry name" value="TPR-like_helical_dom_sf"/>
</dbReference>
<evidence type="ECO:0008006" key="3">
    <source>
        <dbReference type="Google" id="ProtNLM"/>
    </source>
</evidence>
<comment type="caution">
    <text evidence="1">The sequence shown here is derived from an EMBL/GenBank/DDBJ whole genome shotgun (WGS) entry which is preliminary data.</text>
</comment>
<evidence type="ECO:0000313" key="2">
    <source>
        <dbReference type="Proteomes" id="UP000601099"/>
    </source>
</evidence>
<gene>
    <name evidence="1" type="ORF">I5L79_21110</name>
</gene>